<sequence length="154" mass="17085">MRAVIQCVSSASVTVDSQVISSISRGLMVLVGLAHDDTQDDVDYIVRKLLNSRLFPDPDSGAMWKKSAKDLDLEVLCVSQFTLYGNLAKGNKPDFHASMRAEQAKETYAGFLEKLRNGYGNKDRIKDGQFQAMMQVALVNEGPITLTLDSRIRK</sequence>
<gene>
    <name evidence="7" type="ORF">BCR44DRAFT_37855</name>
</gene>
<dbReference type="Gene3D" id="3.50.80.10">
    <property type="entry name" value="D-tyrosyl-tRNA(Tyr) deacylase"/>
    <property type="match status" value="1"/>
</dbReference>
<dbReference type="HAMAP" id="MF_00518">
    <property type="entry name" value="Deacylase_Dtd"/>
    <property type="match status" value="1"/>
</dbReference>
<dbReference type="CDD" id="cd00563">
    <property type="entry name" value="Dtyr_deacylase"/>
    <property type="match status" value="1"/>
</dbReference>
<dbReference type="EMBL" id="MCFL01000006">
    <property type="protein sequence ID" value="ORZ39281.1"/>
    <property type="molecule type" value="Genomic_DNA"/>
</dbReference>
<keyword evidence="6" id="KW-0694">RNA-binding</keyword>
<keyword evidence="6" id="KW-0378">Hydrolase</keyword>
<dbReference type="GO" id="GO:0005737">
    <property type="term" value="C:cytoplasm"/>
    <property type="evidence" value="ECO:0007669"/>
    <property type="project" value="UniProtKB-SubCell"/>
</dbReference>
<dbReference type="EC" id="3.1.1.96" evidence="2 6"/>
<dbReference type="NCBIfam" id="TIGR00256">
    <property type="entry name" value="D-aminoacyl-tRNA deacylase"/>
    <property type="match status" value="1"/>
</dbReference>
<dbReference type="FunFam" id="3.50.80.10:FF:000001">
    <property type="entry name" value="D-aminoacyl-tRNA deacylase"/>
    <property type="match status" value="1"/>
</dbReference>
<reference evidence="7 8" key="1">
    <citation type="submission" date="2016-07" db="EMBL/GenBank/DDBJ databases">
        <title>Pervasive Adenine N6-methylation of Active Genes in Fungi.</title>
        <authorList>
            <consortium name="DOE Joint Genome Institute"/>
            <person name="Mondo S.J."/>
            <person name="Dannebaum R.O."/>
            <person name="Kuo R.C."/>
            <person name="Labutti K."/>
            <person name="Haridas S."/>
            <person name="Kuo A."/>
            <person name="Salamov A."/>
            <person name="Ahrendt S.R."/>
            <person name="Lipzen A."/>
            <person name="Sullivan W."/>
            <person name="Andreopoulos W.B."/>
            <person name="Clum A."/>
            <person name="Lindquist E."/>
            <person name="Daum C."/>
            <person name="Ramamoorthy G.K."/>
            <person name="Gryganskyi A."/>
            <person name="Culley D."/>
            <person name="Magnuson J.K."/>
            <person name="James T.Y."/>
            <person name="O'Malley M.A."/>
            <person name="Stajich J.E."/>
            <person name="Spatafora J.W."/>
            <person name="Visel A."/>
            <person name="Grigoriev I.V."/>
        </authorList>
    </citation>
    <scope>NUCLEOTIDE SEQUENCE [LARGE SCALE GENOMIC DNA]</scope>
    <source>
        <strain evidence="7 8">PL171</strain>
    </source>
</reference>
<dbReference type="AlphaFoldDB" id="A0A1Y2HZX3"/>
<keyword evidence="6" id="KW-0820">tRNA-binding</keyword>
<dbReference type="GO" id="GO:0051500">
    <property type="term" value="F:D-tyrosyl-tRNA(Tyr) deacylase activity"/>
    <property type="evidence" value="ECO:0007669"/>
    <property type="project" value="TreeGrafter"/>
</dbReference>
<dbReference type="GO" id="GO:0106026">
    <property type="term" value="F:Gly-tRNA(Ala) deacylase activity"/>
    <property type="evidence" value="ECO:0007669"/>
    <property type="project" value="RHEA"/>
</dbReference>
<dbReference type="PANTHER" id="PTHR10472:SF5">
    <property type="entry name" value="D-AMINOACYL-TRNA DEACYLASE 1"/>
    <property type="match status" value="1"/>
</dbReference>
<dbReference type="STRING" id="765915.A0A1Y2HZX3"/>
<comment type="catalytic activity">
    <reaction evidence="5">
        <text>a D-aminoacyl-tRNA + H2O = a tRNA + a D-alpha-amino acid + H(+)</text>
        <dbReference type="Rhea" id="RHEA:13953"/>
        <dbReference type="Rhea" id="RHEA-COMP:10123"/>
        <dbReference type="Rhea" id="RHEA-COMP:10124"/>
        <dbReference type="ChEBI" id="CHEBI:15377"/>
        <dbReference type="ChEBI" id="CHEBI:15378"/>
        <dbReference type="ChEBI" id="CHEBI:59871"/>
        <dbReference type="ChEBI" id="CHEBI:78442"/>
        <dbReference type="ChEBI" id="CHEBI:79333"/>
        <dbReference type="EC" id="3.1.1.96"/>
    </reaction>
</comment>
<proteinExistence type="inferred from homology"/>
<comment type="catalytic activity">
    <reaction evidence="4">
        <text>glycyl-tRNA(Ala) + H2O = tRNA(Ala) + glycine + H(+)</text>
        <dbReference type="Rhea" id="RHEA:53744"/>
        <dbReference type="Rhea" id="RHEA-COMP:9657"/>
        <dbReference type="Rhea" id="RHEA-COMP:13640"/>
        <dbReference type="ChEBI" id="CHEBI:15377"/>
        <dbReference type="ChEBI" id="CHEBI:15378"/>
        <dbReference type="ChEBI" id="CHEBI:57305"/>
        <dbReference type="ChEBI" id="CHEBI:78442"/>
        <dbReference type="ChEBI" id="CHEBI:78522"/>
        <dbReference type="EC" id="3.1.1.96"/>
    </reaction>
</comment>
<comment type="similarity">
    <text evidence="1 6">Belongs to the DTD family.</text>
</comment>
<name>A0A1Y2HZX3_9FUNG</name>
<evidence type="ECO:0000256" key="2">
    <source>
        <dbReference type="ARBA" id="ARBA00013056"/>
    </source>
</evidence>
<dbReference type="Pfam" id="PF02580">
    <property type="entry name" value="Tyr_Deacylase"/>
    <property type="match status" value="1"/>
</dbReference>
<dbReference type="InterPro" id="IPR003732">
    <property type="entry name" value="Daa-tRNA_deacyls_DTD"/>
</dbReference>
<dbReference type="OrthoDB" id="275783at2759"/>
<keyword evidence="6" id="KW-0963">Cytoplasm</keyword>
<evidence type="ECO:0000313" key="8">
    <source>
        <dbReference type="Proteomes" id="UP000193411"/>
    </source>
</evidence>
<keyword evidence="8" id="KW-1185">Reference proteome</keyword>
<evidence type="ECO:0000256" key="6">
    <source>
        <dbReference type="RuleBase" id="RU003470"/>
    </source>
</evidence>
<dbReference type="Proteomes" id="UP000193411">
    <property type="component" value="Unassembled WGS sequence"/>
</dbReference>
<dbReference type="SUPFAM" id="SSF69500">
    <property type="entry name" value="DTD-like"/>
    <property type="match status" value="1"/>
</dbReference>
<dbReference type="PANTHER" id="PTHR10472">
    <property type="entry name" value="D-TYROSYL-TRNA TYR DEACYLASE"/>
    <property type="match status" value="1"/>
</dbReference>
<comment type="caution">
    <text evidence="7">The sequence shown here is derived from an EMBL/GenBank/DDBJ whole genome shotgun (WGS) entry which is preliminary data.</text>
</comment>
<dbReference type="GO" id="GO:0000049">
    <property type="term" value="F:tRNA binding"/>
    <property type="evidence" value="ECO:0007669"/>
    <property type="project" value="UniProtKB-KW"/>
</dbReference>
<evidence type="ECO:0000313" key="7">
    <source>
        <dbReference type="EMBL" id="ORZ39281.1"/>
    </source>
</evidence>
<evidence type="ECO:0000256" key="4">
    <source>
        <dbReference type="ARBA" id="ARBA00047676"/>
    </source>
</evidence>
<dbReference type="InterPro" id="IPR023509">
    <property type="entry name" value="DTD-like_sf"/>
</dbReference>
<protein>
    <recommendedName>
        <fullName evidence="3 6">D-aminoacyl-tRNA deacylase</fullName>
        <ecNumber evidence="2 6">3.1.1.96</ecNumber>
    </recommendedName>
</protein>
<evidence type="ECO:0000256" key="5">
    <source>
        <dbReference type="ARBA" id="ARBA00048018"/>
    </source>
</evidence>
<comment type="subcellular location">
    <subcellularLocation>
        <location evidence="6">Cytoplasm</location>
    </subcellularLocation>
</comment>
<evidence type="ECO:0000256" key="3">
    <source>
        <dbReference type="ARBA" id="ARBA00020007"/>
    </source>
</evidence>
<organism evidence="7 8">
    <name type="scientific">Catenaria anguillulae PL171</name>
    <dbReference type="NCBI Taxonomy" id="765915"/>
    <lineage>
        <taxon>Eukaryota</taxon>
        <taxon>Fungi</taxon>
        <taxon>Fungi incertae sedis</taxon>
        <taxon>Blastocladiomycota</taxon>
        <taxon>Blastocladiomycetes</taxon>
        <taxon>Blastocladiales</taxon>
        <taxon>Catenariaceae</taxon>
        <taxon>Catenaria</taxon>
    </lineage>
</organism>
<accession>A0A1Y2HZX3</accession>
<evidence type="ECO:0000256" key="1">
    <source>
        <dbReference type="ARBA" id="ARBA00009673"/>
    </source>
</evidence>